<reference evidence="1 2" key="1">
    <citation type="submission" date="2019-03" db="EMBL/GenBank/DDBJ databases">
        <title>Genomic Encyclopedia of Type Strains, Phase IV (KMG-IV): sequencing the most valuable type-strain genomes for metagenomic binning, comparative biology and taxonomic classification.</title>
        <authorList>
            <person name="Goeker M."/>
        </authorList>
    </citation>
    <scope>NUCLEOTIDE SEQUENCE [LARGE SCALE GENOMIC DNA]</scope>
    <source>
        <strain evidence="1 2">DSM 103923</strain>
    </source>
</reference>
<proteinExistence type="predicted"/>
<gene>
    <name evidence="1" type="ORF">EDC61_11472</name>
</gene>
<dbReference type="RefSeq" id="WP_126457820.1">
    <property type="nucleotide sequence ID" value="NZ_AP018721.1"/>
</dbReference>
<name>A0A4R3JTM8_9PROT</name>
<dbReference type="AlphaFoldDB" id="A0A4R3JTM8"/>
<evidence type="ECO:0000313" key="1">
    <source>
        <dbReference type="EMBL" id="TCS70745.1"/>
    </source>
</evidence>
<organism evidence="1 2">
    <name type="scientific">Sulfuritortus calidifontis</name>
    <dbReference type="NCBI Taxonomy" id="1914471"/>
    <lineage>
        <taxon>Bacteria</taxon>
        <taxon>Pseudomonadati</taxon>
        <taxon>Pseudomonadota</taxon>
        <taxon>Betaproteobacteria</taxon>
        <taxon>Nitrosomonadales</taxon>
        <taxon>Thiobacillaceae</taxon>
        <taxon>Sulfuritortus</taxon>
    </lineage>
</organism>
<protein>
    <submittedName>
        <fullName evidence="1">Uncharacterized protein</fullName>
    </submittedName>
</protein>
<dbReference type="OrthoDB" id="3322489at2"/>
<sequence length="158" mass="17095">MAKANVKTVEKAVEKVVNLPAGEKIERDGGEVTALDAASIRLVMQGWEIRKKIDELDAQLKSINAQLIEAHGAGASLVVHGVCRASIAEREAVKITNAERLKAVLGFRFTDLVKTEIAYKPEAKLIEMAADGDEPMAPSIRECLTVGKSASVTWRAEK</sequence>
<dbReference type="EMBL" id="SLZY01000014">
    <property type="protein sequence ID" value="TCS70745.1"/>
    <property type="molecule type" value="Genomic_DNA"/>
</dbReference>
<evidence type="ECO:0000313" key="2">
    <source>
        <dbReference type="Proteomes" id="UP000295135"/>
    </source>
</evidence>
<accession>A0A4R3JTM8</accession>
<comment type="caution">
    <text evidence="1">The sequence shown here is derived from an EMBL/GenBank/DDBJ whole genome shotgun (WGS) entry which is preliminary data.</text>
</comment>
<keyword evidence="2" id="KW-1185">Reference proteome</keyword>
<dbReference type="Proteomes" id="UP000295135">
    <property type="component" value="Unassembled WGS sequence"/>
</dbReference>